<protein>
    <submittedName>
        <fullName evidence="1">GH16 domain-containing protein</fullName>
    </submittedName>
</protein>
<dbReference type="InterPro" id="IPR013320">
    <property type="entry name" value="ConA-like_dom_sf"/>
</dbReference>
<evidence type="ECO:0000313" key="2">
    <source>
        <dbReference type="Proteomes" id="UP000620124"/>
    </source>
</evidence>
<dbReference type="PANTHER" id="PTHR10963:SF24">
    <property type="entry name" value="GLYCOSIDASE C21B10.07-RELATED"/>
    <property type="match status" value="1"/>
</dbReference>
<dbReference type="EMBL" id="JACAZI010000003">
    <property type="protein sequence ID" value="KAF7365561.1"/>
    <property type="molecule type" value="Genomic_DNA"/>
</dbReference>
<dbReference type="OrthoDB" id="192832at2759"/>
<dbReference type="SUPFAM" id="SSF49899">
    <property type="entry name" value="Concanavalin A-like lectins/glucanases"/>
    <property type="match status" value="1"/>
</dbReference>
<gene>
    <name evidence="1" type="ORF">MVEN_00429400</name>
</gene>
<keyword evidence="2" id="KW-1185">Reference proteome</keyword>
<name>A0A8H7DBG1_9AGAR</name>
<evidence type="ECO:0000313" key="1">
    <source>
        <dbReference type="EMBL" id="KAF7365561.1"/>
    </source>
</evidence>
<dbReference type="Pfam" id="PF26113">
    <property type="entry name" value="GH16_XgeA"/>
    <property type="match status" value="1"/>
</dbReference>
<dbReference type="Gene3D" id="2.60.120.200">
    <property type="match status" value="1"/>
</dbReference>
<dbReference type="CDD" id="cd02181">
    <property type="entry name" value="GH16_fungal_Lam16A_glucanase"/>
    <property type="match status" value="1"/>
</dbReference>
<accession>A0A8H7DBG1</accession>
<dbReference type="GO" id="GO:0009251">
    <property type="term" value="P:glucan catabolic process"/>
    <property type="evidence" value="ECO:0007669"/>
    <property type="project" value="TreeGrafter"/>
</dbReference>
<sequence length="427" mass="46364">MLWRLQTCLCSQLSRLSLTFTLLYSSHWWLYTRYFPRSTRLEIRPTKQAPKQSRRPPSLALHIKLRIGIFVLIFLGPIYSAMRSSSIALLSGLLPGVLTATTYDMVKEYSGATFFDDWNFYGSFDNLTNGDAIFVTSSVASSSKLAYVDSATNRAIIKVDNTSTVAFNDKRNTVRISSKDEVGVGSVWIADMFHVPFGCSVWPAFWSQAPNWPTGGEIDTFEHWNMELHNQMTLHTDPGCNQVSPVQTSKIINSTDCSYLDNSNAGCGVMDPNDSSYGAKFAAAQGGVFITEFAESGISSIPTSILSNASSFSTSDLGTPVANWPTAGCAIDTFFKPQNLIFDITLCGDAAGASAVFAQTCPGICYDDYVVGNGSVYNNAYFDVASVRVYSVAGSNTIVKGSSALVFRASPWVAAAALSGAIMLFFL</sequence>
<dbReference type="AlphaFoldDB" id="A0A8H7DBG1"/>
<comment type="caution">
    <text evidence="1">The sequence shown here is derived from an EMBL/GenBank/DDBJ whole genome shotgun (WGS) entry which is preliminary data.</text>
</comment>
<dbReference type="PANTHER" id="PTHR10963">
    <property type="entry name" value="GLYCOSYL HYDROLASE-RELATED"/>
    <property type="match status" value="1"/>
</dbReference>
<dbReference type="InterPro" id="IPR050546">
    <property type="entry name" value="Glycosyl_Hydrlase_16"/>
</dbReference>
<organism evidence="1 2">
    <name type="scientific">Mycena venus</name>
    <dbReference type="NCBI Taxonomy" id="2733690"/>
    <lineage>
        <taxon>Eukaryota</taxon>
        <taxon>Fungi</taxon>
        <taxon>Dikarya</taxon>
        <taxon>Basidiomycota</taxon>
        <taxon>Agaricomycotina</taxon>
        <taxon>Agaricomycetes</taxon>
        <taxon>Agaricomycetidae</taxon>
        <taxon>Agaricales</taxon>
        <taxon>Marasmiineae</taxon>
        <taxon>Mycenaceae</taxon>
        <taxon>Mycena</taxon>
    </lineage>
</organism>
<dbReference type="Proteomes" id="UP000620124">
    <property type="component" value="Unassembled WGS sequence"/>
</dbReference>
<reference evidence="1" key="1">
    <citation type="submission" date="2020-05" db="EMBL/GenBank/DDBJ databases">
        <title>Mycena genomes resolve the evolution of fungal bioluminescence.</title>
        <authorList>
            <person name="Tsai I.J."/>
        </authorList>
    </citation>
    <scope>NUCLEOTIDE SEQUENCE</scope>
    <source>
        <strain evidence="1">CCC161011</strain>
    </source>
</reference>
<proteinExistence type="predicted"/>